<dbReference type="GO" id="GO:0046983">
    <property type="term" value="F:protein dimerization activity"/>
    <property type="evidence" value="ECO:0007669"/>
    <property type="project" value="InterPro"/>
</dbReference>
<reference evidence="8" key="2">
    <citation type="submission" date="2017-06" db="EMBL/GenBank/DDBJ databases">
        <title>The pomegranate genome and the genomics of punicalagin biosynthesis.</title>
        <authorList>
            <person name="Xu C."/>
        </authorList>
    </citation>
    <scope>NUCLEOTIDE SEQUENCE [LARGE SCALE GENOMIC DNA]</scope>
    <source>
        <tissue evidence="8">Fresh leaf</tissue>
    </source>
</reference>
<dbReference type="InterPro" id="IPR002100">
    <property type="entry name" value="TF_MADSbox"/>
</dbReference>
<reference evidence="10" key="1">
    <citation type="journal article" date="2017" name="Plant J.">
        <title>The pomegranate (Punica granatum L.) genome and the genomics of punicalagin biosynthesis.</title>
        <authorList>
            <person name="Qin G."/>
            <person name="Xu C."/>
            <person name="Ming R."/>
            <person name="Tang H."/>
            <person name="Guyot R."/>
            <person name="Kramer E.M."/>
            <person name="Hu Y."/>
            <person name="Yi X."/>
            <person name="Qi Y."/>
            <person name="Xu X."/>
            <person name="Gao Z."/>
            <person name="Pan H."/>
            <person name="Jian J."/>
            <person name="Tian Y."/>
            <person name="Yue Z."/>
            <person name="Xu Y."/>
        </authorList>
    </citation>
    <scope>NUCLEOTIDE SEQUENCE [LARGE SCALE GENOMIC DNA]</scope>
    <source>
        <strain evidence="10">cv. Dabenzi</strain>
    </source>
</reference>
<dbReference type="InterPro" id="IPR033896">
    <property type="entry name" value="MEF2-like_N"/>
</dbReference>
<evidence type="ECO:0000313" key="8">
    <source>
        <dbReference type="EMBL" id="OWM77523.1"/>
    </source>
</evidence>
<keyword evidence="11" id="KW-1185">Reference proteome</keyword>
<dbReference type="AlphaFoldDB" id="A0A218WY09"/>
<feature type="region of interest" description="Disordered" evidence="6">
    <location>
        <begin position="191"/>
        <end position="217"/>
    </location>
</feature>
<dbReference type="GO" id="GO:0045944">
    <property type="term" value="P:positive regulation of transcription by RNA polymerase II"/>
    <property type="evidence" value="ECO:0007669"/>
    <property type="project" value="InterPro"/>
</dbReference>
<evidence type="ECO:0000313" key="9">
    <source>
        <dbReference type="EMBL" id="PKI77593.1"/>
    </source>
</evidence>
<dbReference type="GO" id="GO:0000981">
    <property type="term" value="F:DNA-binding transcription factor activity, RNA polymerase II-specific"/>
    <property type="evidence" value="ECO:0007669"/>
    <property type="project" value="TreeGrafter"/>
</dbReference>
<dbReference type="Pfam" id="PF00319">
    <property type="entry name" value="SRF-TF"/>
    <property type="match status" value="1"/>
</dbReference>
<evidence type="ECO:0000256" key="5">
    <source>
        <dbReference type="ARBA" id="ARBA00023242"/>
    </source>
</evidence>
<dbReference type="InterPro" id="IPR036879">
    <property type="entry name" value="TF_MADSbox_sf"/>
</dbReference>
<dbReference type="GO" id="GO:0000978">
    <property type="term" value="F:RNA polymerase II cis-regulatory region sequence-specific DNA binding"/>
    <property type="evidence" value="ECO:0007669"/>
    <property type="project" value="TreeGrafter"/>
</dbReference>
<evidence type="ECO:0000313" key="10">
    <source>
        <dbReference type="Proteomes" id="UP000197138"/>
    </source>
</evidence>
<evidence type="ECO:0000256" key="3">
    <source>
        <dbReference type="ARBA" id="ARBA00023125"/>
    </source>
</evidence>
<dbReference type="Proteomes" id="UP000197138">
    <property type="component" value="Unassembled WGS sequence"/>
</dbReference>
<keyword evidence="5" id="KW-0539">Nucleus</keyword>
<organism evidence="8 10">
    <name type="scientific">Punica granatum</name>
    <name type="common">Pomegranate</name>
    <dbReference type="NCBI Taxonomy" id="22663"/>
    <lineage>
        <taxon>Eukaryota</taxon>
        <taxon>Viridiplantae</taxon>
        <taxon>Streptophyta</taxon>
        <taxon>Embryophyta</taxon>
        <taxon>Tracheophyta</taxon>
        <taxon>Spermatophyta</taxon>
        <taxon>Magnoliopsida</taxon>
        <taxon>eudicotyledons</taxon>
        <taxon>Gunneridae</taxon>
        <taxon>Pentapetalae</taxon>
        <taxon>rosids</taxon>
        <taxon>malvids</taxon>
        <taxon>Myrtales</taxon>
        <taxon>Lythraceae</taxon>
        <taxon>Punica</taxon>
    </lineage>
</organism>
<dbReference type="SUPFAM" id="SSF55455">
    <property type="entry name" value="SRF-like"/>
    <property type="match status" value="1"/>
</dbReference>
<comment type="caution">
    <text evidence="8">The sequence shown here is derived from an EMBL/GenBank/DDBJ whole genome shotgun (WGS) entry which is preliminary data.</text>
</comment>
<keyword evidence="3" id="KW-0238">DNA-binding</keyword>
<dbReference type="Gene3D" id="3.40.1810.10">
    <property type="entry name" value="Transcription factor, MADS-box"/>
    <property type="match status" value="1"/>
</dbReference>
<sequence>MASSSKQTRGKQKIEMKRIENDDDRMITFSKRRSGIYKKASELVAMCGIEVGVVVFSPTGKPYSFGHPSVQTVLNKFLNRNVPPPADDKLQPLIDADIRMRRESYNDFFNQLLARLDDAKERGKNLSRITHATSEGNSSNWERGWWEKPPQELSFDELKKEALFLEALHREICNFLNYPADLNALGLVDPVPDPRAVNDPPTGVEDGASPSGEDVQD</sequence>
<accession>A0A218WY09</accession>
<evidence type="ECO:0000313" key="11">
    <source>
        <dbReference type="Proteomes" id="UP000233551"/>
    </source>
</evidence>
<comment type="subcellular location">
    <subcellularLocation>
        <location evidence="1">Nucleus</location>
    </subcellularLocation>
</comment>
<evidence type="ECO:0000256" key="6">
    <source>
        <dbReference type="SAM" id="MobiDB-lite"/>
    </source>
</evidence>
<keyword evidence="4" id="KW-0804">Transcription</keyword>
<evidence type="ECO:0000256" key="2">
    <source>
        <dbReference type="ARBA" id="ARBA00023015"/>
    </source>
</evidence>
<dbReference type="EMBL" id="PGOL01000089">
    <property type="protein sequence ID" value="PKI77593.1"/>
    <property type="molecule type" value="Genomic_DNA"/>
</dbReference>
<dbReference type="SMART" id="SM00432">
    <property type="entry name" value="MADS"/>
    <property type="match status" value="1"/>
</dbReference>
<dbReference type="PANTHER" id="PTHR11945:SF725">
    <property type="entry name" value="AGAMOUS-LIKE 58-RELATED"/>
    <property type="match status" value="1"/>
</dbReference>
<dbReference type="PANTHER" id="PTHR11945">
    <property type="entry name" value="MADS BOX PROTEIN"/>
    <property type="match status" value="1"/>
</dbReference>
<protein>
    <recommendedName>
        <fullName evidence="7">MADS-box domain-containing protein</fullName>
    </recommendedName>
</protein>
<dbReference type="CDD" id="cd00265">
    <property type="entry name" value="MADS_MEF2_like"/>
    <property type="match status" value="1"/>
</dbReference>
<dbReference type="EMBL" id="MTKT01002534">
    <property type="protein sequence ID" value="OWM77523.1"/>
    <property type="molecule type" value="Genomic_DNA"/>
</dbReference>
<dbReference type="FunFam" id="3.40.1810.10:FF:000006">
    <property type="entry name" value="Agamous-like MADS-box protein AGL62"/>
    <property type="match status" value="1"/>
</dbReference>
<dbReference type="OrthoDB" id="1898716at2759"/>
<dbReference type="GO" id="GO:0005634">
    <property type="term" value="C:nucleus"/>
    <property type="evidence" value="ECO:0007669"/>
    <property type="project" value="UniProtKB-SubCell"/>
</dbReference>
<proteinExistence type="predicted"/>
<dbReference type="PRINTS" id="PR00404">
    <property type="entry name" value="MADSDOMAIN"/>
</dbReference>
<feature type="domain" description="MADS-box" evidence="7">
    <location>
        <begin position="9"/>
        <end position="69"/>
    </location>
</feature>
<evidence type="ECO:0000256" key="1">
    <source>
        <dbReference type="ARBA" id="ARBA00004123"/>
    </source>
</evidence>
<gene>
    <name evidence="8" type="ORF">CDL15_Pgr016921</name>
    <name evidence="9" type="ORF">CRG98_002047</name>
</gene>
<name>A0A218WY09_PUNGR</name>
<evidence type="ECO:0000259" key="7">
    <source>
        <dbReference type="PROSITE" id="PS50066"/>
    </source>
</evidence>
<dbReference type="GeneID" id="116209118"/>
<evidence type="ECO:0000256" key="4">
    <source>
        <dbReference type="ARBA" id="ARBA00023163"/>
    </source>
</evidence>
<reference evidence="9 11" key="3">
    <citation type="submission" date="2017-11" db="EMBL/GenBank/DDBJ databases">
        <title>De-novo sequencing of pomegranate (Punica granatum L.) genome.</title>
        <authorList>
            <person name="Akparov Z."/>
            <person name="Amiraslanov A."/>
            <person name="Hajiyeva S."/>
            <person name="Abbasov M."/>
            <person name="Kaur K."/>
            <person name="Hamwieh A."/>
            <person name="Solovyev V."/>
            <person name="Salamov A."/>
            <person name="Braich B."/>
            <person name="Kosarev P."/>
            <person name="Mahmoud A."/>
            <person name="Hajiyev E."/>
            <person name="Babayeva S."/>
            <person name="Izzatullayeva V."/>
            <person name="Mammadov A."/>
            <person name="Mammadov A."/>
            <person name="Sharifova S."/>
            <person name="Ojaghi J."/>
            <person name="Eynullazada K."/>
            <person name="Bayramov B."/>
            <person name="Abdulazimova A."/>
            <person name="Shahmuradov I."/>
        </authorList>
    </citation>
    <scope>NUCLEOTIDE SEQUENCE [LARGE SCALE GENOMIC DNA]</scope>
    <source>
        <strain evidence="9">AG2017</strain>
        <strain evidence="11">cv. AG2017</strain>
        <tissue evidence="9">Leaf</tissue>
    </source>
</reference>
<keyword evidence="2" id="KW-0805">Transcription regulation</keyword>
<dbReference type="STRING" id="22663.A0A218WY09"/>
<dbReference type="Proteomes" id="UP000233551">
    <property type="component" value="Unassembled WGS sequence"/>
</dbReference>
<dbReference type="PROSITE" id="PS50066">
    <property type="entry name" value="MADS_BOX_2"/>
    <property type="match status" value="1"/>
</dbReference>